<proteinExistence type="predicted"/>
<dbReference type="EMBL" id="BART01031680">
    <property type="protein sequence ID" value="GAH16638.1"/>
    <property type="molecule type" value="Genomic_DNA"/>
</dbReference>
<evidence type="ECO:0000313" key="1">
    <source>
        <dbReference type="EMBL" id="GAH16638.1"/>
    </source>
</evidence>
<sequence length="160" mass="17797">SHVLDQPVWALEQNAVIYPDSPFWVVPLDGSPAFIPQTPGGEEPMNLPRPFGSLWSSQLNQLVGNVEAGPAGFGGVDEMSGVWVYQLSEDLTHIESYYRIGGAPQGDNSGIKLVDWWQRGESILVLERDSPDTSQYPSEVWQGPAVWSLIENQWLEVFNQ</sequence>
<organism evidence="1">
    <name type="scientific">marine sediment metagenome</name>
    <dbReference type="NCBI Taxonomy" id="412755"/>
    <lineage>
        <taxon>unclassified sequences</taxon>
        <taxon>metagenomes</taxon>
        <taxon>ecological metagenomes</taxon>
    </lineage>
</organism>
<protein>
    <recommendedName>
        <fullName evidence="2">Phytase-like domain-containing protein</fullName>
    </recommendedName>
</protein>
<dbReference type="AlphaFoldDB" id="X1F773"/>
<accession>X1F773</accession>
<feature type="non-terminal residue" evidence="1">
    <location>
        <position position="1"/>
    </location>
</feature>
<gene>
    <name evidence="1" type="ORF">S01H4_54969</name>
</gene>
<name>X1F773_9ZZZZ</name>
<evidence type="ECO:0008006" key="2">
    <source>
        <dbReference type="Google" id="ProtNLM"/>
    </source>
</evidence>
<comment type="caution">
    <text evidence="1">The sequence shown here is derived from an EMBL/GenBank/DDBJ whole genome shotgun (WGS) entry which is preliminary data.</text>
</comment>
<reference evidence="1" key="1">
    <citation type="journal article" date="2014" name="Front. Microbiol.">
        <title>High frequency of phylogenetically diverse reductive dehalogenase-homologous genes in deep subseafloor sedimentary metagenomes.</title>
        <authorList>
            <person name="Kawai M."/>
            <person name="Futagami T."/>
            <person name="Toyoda A."/>
            <person name="Takaki Y."/>
            <person name="Nishi S."/>
            <person name="Hori S."/>
            <person name="Arai W."/>
            <person name="Tsubouchi T."/>
            <person name="Morono Y."/>
            <person name="Uchiyama I."/>
            <person name="Ito T."/>
            <person name="Fujiyama A."/>
            <person name="Inagaki F."/>
            <person name="Takami H."/>
        </authorList>
    </citation>
    <scope>NUCLEOTIDE SEQUENCE</scope>
    <source>
        <strain evidence="1">Expedition CK06-06</strain>
    </source>
</reference>